<organism evidence="3 5">
    <name type="scientific">Didymodactylos carnosus</name>
    <dbReference type="NCBI Taxonomy" id="1234261"/>
    <lineage>
        <taxon>Eukaryota</taxon>
        <taxon>Metazoa</taxon>
        <taxon>Spiralia</taxon>
        <taxon>Gnathifera</taxon>
        <taxon>Rotifera</taxon>
        <taxon>Eurotatoria</taxon>
        <taxon>Bdelloidea</taxon>
        <taxon>Philodinida</taxon>
        <taxon>Philodinidae</taxon>
        <taxon>Didymodactylos</taxon>
    </lineage>
</organism>
<name>A0A8S2DXQ7_9BILA</name>
<proteinExistence type="predicted"/>
<dbReference type="SUPFAM" id="SSF52949">
    <property type="entry name" value="Macro domain-like"/>
    <property type="match status" value="1"/>
</dbReference>
<evidence type="ECO:0000259" key="2">
    <source>
        <dbReference type="PROSITE" id="PS50853"/>
    </source>
</evidence>
<dbReference type="InterPro" id="IPR043472">
    <property type="entry name" value="Macro_dom-like"/>
</dbReference>
<dbReference type="Proteomes" id="UP000677228">
    <property type="component" value="Unassembled WGS sequence"/>
</dbReference>
<dbReference type="EMBL" id="CAJNOK010007474">
    <property type="protein sequence ID" value="CAF1035473.1"/>
    <property type="molecule type" value="Genomic_DNA"/>
</dbReference>
<gene>
    <name evidence="3" type="ORF">OVA965_LOCUS16209</name>
    <name evidence="4" type="ORF">TMI583_LOCUS16216</name>
</gene>
<sequence>MSLAKPTGFLAIWGDQSVFLRWLPVLNASKYEICIKSEDTRATTFDYTTETCFTKTSLENGKCYLAQLTAITDDRHSEPSIILKFKPKSGASSSSLSVKRGSQSGRISLKWTNVPAHAGYKIERCNVSDVEGYVLIATIRDTATTTYEDQTNCDTSQQSCLGHFYTVSTLDTTWASNGSILSKKIFCTETRALNSPTIASAVSSTVAVPKLSPSITFVARPGTTESNLQPPRQKAETHINKQATSQHITPERVDIYNEFQKHINALTAELSRAPQPTEIKPVSTTIGKGTIEVGKGDITKQKVDVIIASSSSEILKQIIINAGGAECKAAYETEYKNNPGSLLITTPPVAFPAIGCGKHGCSVDVVVKTMPEQQNIFDEFCKQVLASQDNSSELKQNAVEFMNCDNVSKVCPDVKKMHKGVPIRYRLHNLNVLHEQFQAETGTSCSYSMFCQYIPPNIKKPNVNDWGTCLCMLCLNPQMKLEKLIRMNAIDSTDTNLHNIIKDDLKFEEFLKKIKLLEKQKVTITYIEWQKEKQVGCRAPVSKKKTCTDTMKIFVVKLIKEIDVNYAVCDNHKNSFVLDLLVKAEANPNTVLNRPKIFLSNEVHIDIS</sequence>
<dbReference type="AlphaFoldDB" id="A0A8S2DXQ7"/>
<comment type="caution">
    <text evidence="3">The sequence shown here is derived from an EMBL/GenBank/DDBJ whole genome shotgun (WGS) entry which is preliminary data.</text>
</comment>
<dbReference type="InterPro" id="IPR036116">
    <property type="entry name" value="FN3_sf"/>
</dbReference>
<evidence type="ECO:0000256" key="1">
    <source>
        <dbReference type="SAM" id="MobiDB-lite"/>
    </source>
</evidence>
<dbReference type="SUPFAM" id="SSF49265">
    <property type="entry name" value="Fibronectin type III"/>
    <property type="match status" value="1"/>
</dbReference>
<evidence type="ECO:0000313" key="4">
    <source>
        <dbReference type="EMBL" id="CAF3803721.1"/>
    </source>
</evidence>
<dbReference type="InterPro" id="IPR013783">
    <property type="entry name" value="Ig-like_fold"/>
</dbReference>
<dbReference type="PROSITE" id="PS50853">
    <property type="entry name" value="FN3"/>
    <property type="match status" value="1"/>
</dbReference>
<dbReference type="Proteomes" id="UP000682733">
    <property type="component" value="Unassembled WGS sequence"/>
</dbReference>
<feature type="region of interest" description="Disordered" evidence="1">
    <location>
        <begin position="221"/>
        <end position="244"/>
    </location>
</feature>
<dbReference type="Gene3D" id="2.60.40.10">
    <property type="entry name" value="Immunoglobulins"/>
    <property type="match status" value="2"/>
</dbReference>
<feature type="domain" description="Fibronectin type-III" evidence="2">
    <location>
        <begin position="2"/>
        <end position="90"/>
    </location>
</feature>
<evidence type="ECO:0000313" key="5">
    <source>
        <dbReference type="Proteomes" id="UP000677228"/>
    </source>
</evidence>
<protein>
    <recommendedName>
        <fullName evidence="2">Fibronectin type-III domain-containing protein</fullName>
    </recommendedName>
</protein>
<dbReference type="InterPro" id="IPR003961">
    <property type="entry name" value="FN3_dom"/>
</dbReference>
<reference evidence="3" key="1">
    <citation type="submission" date="2021-02" db="EMBL/GenBank/DDBJ databases">
        <authorList>
            <person name="Nowell W R."/>
        </authorList>
    </citation>
    <scope>NUCLEOTIDE SEQUENCE</scope>
</reference>
<evidence type="ECO:0000313" key="3">
    <source>
        <dbReference type="EMBL" id="CAF1035473.1"/>
    </source>
</evidence>
<dbReference type="Gene3D" id="3.40.220.10">
    <property type="entry name" value="Leucine Aminopeptidase, subunit E, domain 1"/>
    <property type="match status" value="1"/>
</dbReference>
<dbReference type="EMBL" id="CAJOBA010007484">
    <property type="protein sequence ID" value="CAF3803721.1"/>
    <property type="molecule type" value="Genomic_DNA"/>
</dbReference>
<accession>A0A8S2DXQ7</accession>